<feature type="domain" description="VOC" evidence="1">
    <location>
        <begin position="165"/>
        <end position="278"/>
    </location>
</feature>
<dbReference type="InterPro" id="IPR037523">
    <property type="entry name" value="VOC_core"/>
</dbReference>
<organism evidence="2 3">
    <name type="scientific">Enterococcus diestrammenae</name>
    <dbReference type="NCBI Taxonomy" id="1155073"/>
    <lineage>
        <taxon>Bacteria</taxon>
        <taxon>Bacillati</taxon>
        <taxon>Bacillota</taxon>
        <taxon>Bacilli</taxon>
        <taxon>Lactobacillales</taxon>
        <taxon>Enterococcaceae</taxon>
        <taxon>Enterococcus</taxon>
    </lineage>
</organism>
<name>A0ABV0F497_9ENTE</name>
<dbReference type="InterPro" id="IPR032703">
    <property type="entry name" value="CppA_C"/>
</dbReference>
<reference evidence="3" key="1">
    <citation type="submission" date="2016-06" db="EMBL/GenBank/DDBJ databases">
        <title>Four novel species of enterococci isolated from chicken manure.</title>
        <authorList>
            <person name="Van Tyne D."/>
        </authorList>
    </citation>
    <scope>NUCLEOTIDE SEQUENCE [LARGE SCALE GENOMIC DNA]</scope>
    <source>
        <strain evidence="3">JM9A</strain>
    </source>
</reference>
<dbReference type="Proteomes" id="UP001429357">
    <property type="component" value="Unassembled WGS sequence"/>
</dbReference>
<dbReference type="InterPro" id="IPR029068">
    <property type="entry name" value="Glyas_Bleomycin-R_OHBP_Dase"/>
</dbReference>
<evidence type="ECO:0000313" key="3">
    <source>
        <dbReference type="Proteomes" id="UP001429357"/>
    </source>
</evidence>
<gene>
    <name evidence="2" type="ORF">BAU18_002500</name>
</gene>
<feature type="domain" description="VOC" evidence="1">
    <location>
        <begin position="12"/>
        <end position="130"/>
    </location>
</feature>
<dbReference type="Pfam" id="PF14506">
    <property type="entry name" value="CppA_N"/>
    <property type="match status" value="1"/>
</dbReference>
<dbReference type="SUPFAM" id="SSF54593">
    <property type="entry name" value="Glyoxalase/Bleomycin resistance protein/Dihydroxybiphenyl dioxygenase"/>
    <property type="match status" value="2"/>
</dbReference>
<evidence type="ECO:0000259" key="1">
    <source>
        <dbReference type="PROSITE" id="PS51819"/>
    </source>
</evidence>
<protein>
    <submittedName>
        <fullName evidence="2">Catechol 2,3-dioxygenase</fullName>
    </submittedName>
</protein>
<dbReference type="PANTHER" id="PTHR43279:SF1">
    <property type="entry name" value="CATECHOL-2,3-DIOXYGENASE"/>
    <property type="match status" value="1"/>
</dbReference>
<dbReference type="EMBL" id="MAEI02000001">
    <property type="protein sequence ID" value="MEO1782883.1"/>
    <property type="molecule type" value="Genomic_DNA"/>
</dbReference>
<sequence length="278" mass="31285">MTVEFKLGKETQLETVAVRVKNRDQMIDFYRNIIGFTLKREENELAIMGNSAAKNESLWLEESPRAEDHFGEVKKLRRFCLVIPTEAELADILGRIKQADYPIQNALYDEGVMGILLEDPEGNQLELYYGAEQEQNTVINPEPLDVAKLMTKATGEYPVLSEAVYFDKVHLNTADLAEEGHFLANILGFAIRDESRGIHVLNEGRFHVGLSEAHGGTVELPTDQVLGLDFLKFRVTAADIEILAQHLTAAGQPFYKDKKGSIVTVYDPTGVEWWFVNN</sequence>
<dbReference type="Gene3D" id="3.10.180.10">
    <property type="entry name" value="2,3-Dihydroxybiphenyl 1,2-Dioxygenase, domain 1"/>
    <property type="match status" value="2"/>
</dbReference>
<dbReference type="InterPro" id="IPR032702">
    <property type="entry name" value="CppA_N"/>
</dbReference>
<reference evidence="2 3" key="2">
    <citation type="submission" date="2024-02" db="EMBL/GenBank/DDBJ databases">
        <title>The Genome Sequence of Enterococcus diestrammenae JM9A.</title>
        <authorList>
            <person name="Earl A."/>
            <person name="Manson A."/>
            <person name="Gilmore M."/>
            <person name="Sanders J."/>
            <person name="Shea T."/>
            <person name="Howe W."/>
            <person name="Livny J."/>
            <person name="Cuomo C."/>
            <person name="Neafsey D."/>
            <person name="Birren B."/>
        </authorList>
    </citation>
    <scope>NUCLEOTIDE SEQUENCE [LARGE SCALE GENOMIC DNA]</scope>
    <source>
        <strain evidence="2 3">JM9A</strain>
    </source>
</reference>
<dbReference type="RefSeq" id="WP_161869910.1">
    <property type="nucleotide sequence ID" value="NZ_MAEI02000001.1"/>
</dbReference>
<accession>A0ABV0F497</accession>
<proteinExistence type="predicted"/>
<keyword evidence="3" id="KW-1185">Reference proteome</keyword>
<dbReference type="PROSITE" id="PS51819">
    <property type="entry name" value="VOC"/>
    <property type="match status" value="2"/>
</dbReference>
<dbReference type="Pfam" id="PF14507">
    <property type="entry name" value="CppA_C"/>
    <property type="match status" value="1"/>
</dbReference>
<dbReference type="PANTHER" id="PTHR43279">
    <property type="entry name" value="CATECHOL-2,3-DIOXYGENASE"/>
    <property type="match status" value="1"/>
</dbReference>
<evidence type="ECO:0000313" key="2">
    <source>
        <dbReference type="EMBL" id="MEO1782883.1"/>
    </source>
</evidence>
<comment type="caution">
    <text evidence="2">The sequence shown here is derived from an EMBL/GenBank/DDBJ whole genome shotgun (WGS) entry which is preliminary data.</text>
</comment>